<evidence type="ECO:0000313" key="2">
    <source>
        <dbReference type="EMBL" id="KAF6074929.1"/>
    </source>
</evidence>
<reference evidence="2 3" key="1">
    <citation type="journal article" date="2020" name="Nature">
        <title>Six reference-quality genomes reveal evolution of bat adaptations.</title>
        <authorList>
            <person name="Jebb D."/>
            <person name="Huang Z."/>
            <person name="Pippel M."/>
            <person name="Hughes G.M."/>
            <person name="Lavrichenko K."/>
            <person name="Devanna P."/>
            <person name="Winkler S."/>
            <person name="Jermiin L.S."/>
            <person name="Skirmuntt E.C."/>
            <person name="Katzourakis A."/>
            <person name="Burkitt-Gray L."/>
            <person name="Ray D.A."/>
            <person name="Sullivan K.A.M."/>
            <person name="Roscito J.G."/>
            <person name="Kirilenko B.M."/>
            <person name="Davalos L.M."/>
            <person name="Corthals A.P."/>
            <person name="Power M.L."/>
            <person name="Jones G."/>
            <person name="Ransome R.D."/>
            <person name="Dechmann D.K.N."/>
            <person name="Locatelli A.G."/>
            <person name="Puechmaille S.J."/>
            <person name="Fedrigo O."/>
            <person name="Jarvis E.D."/>
            <person name="Hiller M."/>
            <person name="Vernes S.C."/>
            <person name="Myers E.W."/>
            <person name="Teeling E.C."/>
        </authorList>
    </citation>
    <scope>NUCLEOTIDE SEQUENCE [LARGE SCALE GENOMIC DNA]</scope>
    <source>
        <strain evidence="2">Bat1K_MPI-CBG_1</strain>
    </source>
</reference>
<accession>A0A834DCF0</accession>
<gene>
    <name evidence="2" type="ORF">HJG60_009339</name>
</gene>
<proteinExistence type="predicted"/>
<sequence length="125" mass="14219">MIWPLPAPQPRPHPSPRLQPRFTLGGLAPVPHTCPARTHQRRLEVGTEGPAGWNCLLPDLCLCHFRSLLKSRPLRPTYLKDLTASLPDSLSLAYHPALFFSYTISLSKIIFMFLFFVFSYLDCQL</sequence>
<protein>
    <submittedName>
        <fullName evidence="2">Uncharacterized protein</fullName>
    </submittedName>
</protein>
<evidence type="ECO:0000256" key="1">
    <source>
        <dbReference type="SAM" id="Phobius"/>
    </source>
</evidence>
<dbReference type="EMBL" id="JABVXQ010000015">
    <property type="protein sequence ID" value="KAF6074929.1"/>
    <property type="molecule type" value="Genomic_DNA"/>
</dbReference>
<feature type="transmembrane region" description="Helical" evidence="1">
    <location>
        <begin position="99"/>
        <end position="121"/>
    </location>
</feature>
<keyword evidence="1" id="KW-0812">Transmembrane</keyword>
<dbReference type="Proteomes" id="UP000664940">
    <property type="component" value="Unassembled WGS sequence"/>
</dbReference>
<keyword evidence="1" id="KW-1133">Transmembrane helix</keyword>
<dbReference type="AlphaFoldDB" id="A0A834DCF0"/>
<comment type="caution">
    <text evidence="2">The sequence shown here is derived from an EMBL/GenBank/DDBJ whole genome shotgun (WGS) entry which is preliminary data.</text>
</comment>
<keyword evidence="1" id="KW-0472">Membrane</keyword>
<evidence type="ECO:0000313" key="3">
    <source>
        <dbReference type="Proteomes" id="UP000664940"/>
    </source>
</evidence>
<name>A0A834DCF0_9CHIR</name>
<organism evidence="2 3">
    <name type="scientific">Phyllostomus discolor</name>
    <name type="common">pale spear-nosed bat</name>
    <dbReference type="NCBI Taxonomy" id="89673"/>
    <lineage>
        <taxon>Eukaryota</taxon>
        <taxon>Metazoa</taxon>
        <taxon>Chordata</taxon>
        <taxon>Craniata</taxon>
        <taxon>Vertebrata</taxon>
        <taxon>Euteleostomi</taxon>
        <taxon>Mammalia</taxon>
        <taxon>Eutheria</taxon>
        <taxon>Laurasiatheria</taxon>
        <taxon>Chiroptera</taxon>
        <taxon>Yangochiroptera</taxon>
        <taxon>Phyllostomidae</taxon>
        <taxon>Phyllostominae</taxon>
        <taxon>Phyllostomus</taxon>
    </lineage>
</organism>